<reference evidence="1 2" key="1">
    <citation type="submission" date="2024-04" db="EMBL/GenBank/DDBJ databases">
        <authorList>
            <person name="Rising A."/>
            <person name="Reimegard J."/>
            <person name="Sonavane S."/>
            <person name="Akerstrom W."/>
            <person name="Nylinder S."/>
            <person name="Hedman E."/>
            <person name="Kallberg Y."/>
        </authorList>
    </citation>
    <scope>NUCLEOTIDE SEQUENCE [LARGE SCALE GENOMIC DNA]</scope>
</reference>
<dbReference type="Proteomes" id="UP001497382">
    <property type="component" value="Unassembled WGS sequence"/>
</dbReference>
<proteinExistence type="predicted"/>
<keyword evidence="2" id="KW-1185">Reference proteome</keyword>
<protein>
    <submittedName>
        <fullName evidence="1">Uncharacterized protein</fullName>
    </submittedName>
</protein>
<sequence length="16" mass="1929">MFVLFAKEDSCKKVHF</sequence>
<evidence type="ECO:0000313" key="2">
    <source>
        <dbReference type="Proteomes" id="UP001497382"/>
    </source>
</evidence>
<dbReference type="AlphaFoldDB" id="A0AAV1ZQN8"/>
<dbReference type="EMBL" id="CAXIEN010000075">
    <property type="protein sequence ID" value="CAL1274175.1"/>
    <property type="molecule type" value="Genomic_DNA"/>
</dbReference>
<name>A0AAV1ZQN8_9ARAC</name>
<evidence type="ECO:0000313" key="1">
    <source>
        <dbReference type="EMBL" id="CAL1274175.1"/>
    </source>
</evidence>
<gene>
    <name evidence="1" type="ORF">LARSCL_LOCUS7328</name>
</gene>
<accession>A0AAV1ZQN8</accession>
<organism evidence="1 2">
    <name type="scientific">Larinioides sclopetarius</name>
    <dbReference type="NCBI Taxonomy" id="280406"/>
    <lineage>
        <taxon>Eukaryota</taxon>
        <taxon>Metazoa</taxon>
        <taxon>Ecdysozoa</taxon>
        <taxon>Arthropoda</taxon>
        <taxon>Chelicerata</taxon>
        <taxon>Arachnida</taxon>
        <taxon>Araneae</taxon>
        <taxon>Araneomorphae</taxon>
        <taxon>Entelegynae</taxon>
        <taxon>Araneoidea</taxon>
        <taxon>Araneidae</taxon>
        <taxon>Larinioides</taxon>
    </lineage>
</organism>
<comment type="caution">
    <text evidence="1">The sequence shown here is derived from an EMBL/GenBank/DDBJ whole genome shotgun (WGS) entry which is preliminary data.</text>
</comment>